<gene>
    <name evidence="3" type="ORF">BN381_130299</name>
</gene>
<dbReference type="InterPro" id="IPR049449">
    <property type="entry name" value="TesB_ACOT8-like_N"/>
</dbReference>
<accession>R4Z0E7</accession>
<dbReference type="InterPro" id="IPR049450">
    <property type="entry name" value="ACOT8-like_C"/>
</dbReference>
<dbReference type="InterPro" id="IPR029069">
    <property type="entry name" value="HotDog_dom_sf"/>
</dbReference>
<dbReference type="Pfam" id="PF20789">
    <property type="entry name" value="4HBT_3C"/>
    <property type="match status" value="1"/>
</dbReference>
<dbReference type="Pfam" id="PF13622">
    <property type="entry name" value="4HBT_3"/>
    <property type="match status" value="1"/>
</dbReference>
<organism evidence="3 4">
    <name type="scientific">Candidatus Neomicrothrix parvicella RN1</name>
    <dbReference type="NCBI Taxonomy" id="1229780"/>
    <lineage>
        <taxon>Bacteria</taxon>
        <taxon>Bacillati</taxon>
        <taxon>Actinomycetota</taxon>
        <taxon>Acidimicrobiia</taxon>
        <taxon>Acidimicrobiales</taxon>
        <taxon>Microthrixaceae</taxon>
        <taxon>Candidatus Neomicrothrix</taxon>
    </lineage>
</organism>
<dbReference type="EMBL" id="CANL01000005">
    <property type="protein sequence ID" value="CCM62741.1"/>
    <property type="molecule type" value="Genomic_DNA"/>
</dbReference>
<dbReference type="CDD" id="cd00556">
    <property type="entry name" value="Thioesterase_II"/>
    <property type="match status" value="1"/>
</dbReference>
<dbReference type="Proteomes" id="UP000018291">
    <property type="component" value="Unassembled WGS sequence"/>
</dbReference>
<comment type="caution">
    <text evidence="3">The sequence shown here is derived from an EMBL/GenBank/DDBJ whole genome shotgun (WGS) entry which is preliminary data.</text>
</comment>
<evidence type="ECO:0000259" key="2">
    <source>
        <dbReference type="Pfam" id="PF20789"/>
    </source>
</evidence>
<protein>
    <submittedName>
        <fullName evidence="3">Putative Acyl-CoA thioesterase-like protein</fullName>
    </submittedName>
</protein>
<feature type="domain" description="Acyl-CoA thioesterase-like N-terminal HotDog" evidence="1">
    <location>
        <begin position="33"/>
        <end position="91"/>
    </location>
</feature>
<sequence length="293" mass="30973">MDTDIEFLGLTAGDGPGHFHFTVENHLARLDGLLYGGTAIAVSIATAEALTNRSPLWMTTQFIATAPANERISVHTEVLAPGRRTNQVRVTGTDAAGDIMFASLGATGHHKESGLAGTFDQAPTVSPPERSEPWPNPFVAVVRNAGIEADFSNFPTDLGFNAALDFREPTVEAHPDPGPGRMCVWARRRDQVAITPAIASYVADMVPLSVAHACGVMAGGISLDNTIRIGAFETTEWVLIDLRPHLAVGDYGHGTAHVWSESGALLATASQTSSMMRFSPTDFAAAKPSPGEG</sequence>
<name>R4Z0E7_9ACTN</name>
<evidence type="ECO:0000259" key="1">
    <source>
        <dbReference type="Pfam" id="PF13622"/>
    </source>
</evidence>
<evidence type="ECO:0000313" key="3">
    <source>
        <dbReference type="EMBL" id="CCM62741.1"/>
    </source>
</evidence>
<dbReference type="SUPFAM" id="SSF54637">
    <property type="entry name" value="Thioesterase/thiol ester dehydrase-isomerase"/>
    <property type="match status" value="2"/>
</dbReference>
<dbReference type="Gene3D" id="2.40.160.210">
    <property type="entry name" value="Acyl-CoA thioesterase, double hotdog domain"/>
    <property type="match status" value="1"/>
</dbReference>
<reference evidence="3 4" key="1">
    <citation type="journal article" date="2013" name="ISME J.">
        <title>Metabolic model for the filamentous 'Candidatus Microthrix parvicella' based on genomic and metagenomic analyses.</title>
        <authorList>
            <person name="Jon McIlroy S."/>
            <person name="Kristiansen R."/>
            <person name="Albertsen M."/>
            <person name="Michael Karst S."/>
            <person name="Rossetti S."/>
            <person name="Lund Nielsen J."/>
            <person name="Tandoi V."/>
            <person name="James Seviour R."/>
            <person name="Nielsen P.H."/>
        </authorList>
    </citation>
    <scope>NUCLEOTIDE SEQUENCE [LARGE SCALE GENOMIC DNA]</scope>
    <source>
        <strain evidence="3 4">RN1</strain>
    </source>
</reference>
<dbReference type="AlphaFoldDB" id="R4Z0E7"/>
<dbReference type="HOGENOM" id="CLU_074529_0_0_11"/>
<dbReference type="STRING" id="1229780.BN381_130299"/>
<keyword evidence="4" id="KW-1185">Reference proteome</keyword>
<dbReference type="OrthoDB" id="3214314at2"/>
<proteinExistence type="predicted"/>
<feature type="domain" description="Acyl-CoA thioesterase-like C-terminal" evidence="2">
    <location>
        <begin position="158"/>
        <end position="273"/>
    </location>
</feature>
<evidence type="ECO:0000313" key="4">
    <source>
        <dbReference type="Proteomes" id="UP000018291"/>
    </source>
</evidence>
<dbReference type="eggNOG" id="COG1946">
    <property type="taxonomic scope" value="Bacteria"/>
</dbReference>
<dbReference type="RefSeq" id="WP_012224397.1">
    <property type="nucleotide sequence ID" value="NZ_HG422565.1"/>
</dbReference>
<dbReference type="InterPro" id="IPR042171">
    <property type="entry name" value="Acyl-CoA_hotdog"/>
</dbReference>